<gene>
    <name evidence="1" type="ORF">EU95_1308</name>
</gene>
<reference evidence="2" key="1">
    <citation type="journal article" date="2014" name="Sci. Data">
        <title>Genomes of diverse isolates of the marine cyanobacterium Prochlorococcus.</title>
        <authorList>
            <person name="Biller S."/>
            <person name="Berube P."/>
            <person name="Thompson J."/>
            <person name="Kelly L."/>
            <person name="Roggensack S."/>
            <person name="Awad L."/>
            <person name="Roache-Johnson K."/>
            <person name="Ding H."/>
            <person name="Giovannoni S.J."/>
            <person name="Moore L.R."/>
            <person name="Chisholm S.W."/>
        </authorList>
    </citation>
    <scope>NUCLEOTIDE SEQUENCE [LARGE SCALE GENOMIC DNA]</scope>
    <source>
        <strain evidence="2">MIT 9201</strain>
    </source>
</reference>
<protein>
    <submittedName>
        <fullName evidence="1">Uncharacterized protein</fullName>
    </submittedName>
</protein>
<accession>A0A0A2A463</accession>
<organism evidence="1 2">
    <name type="scientific">Prochlorococcus marinus str. MIT 9201</name>
    <dbReference type="NCBI Taxonomy" id="93057"/>
    <lineage>
        <taxon>Bacteria</taxon>
        <taxon>Bacillati</taxon>
        <taxon>Cyanobacteriota</taxon>
        <taxon>Cyanophyceae</taxon>
        <taxon>Synechococcales</taxon>
        <taxon>Prochlorococcaceae</taxon>
        <taxon>Prochlorococcus</taxon>
    </lineage>
</organism>
<dbReference type="Proteomes" id="UP000030355">
    <property type="component" value="Unassembled WGS sequence"/>
</dbReference>
<dbReference type="AlphaFoldDB" id="A0A0A2A463"/>
<name>A0A0A2A463_PROMR</name>
<proteinExistence type="predicted"/>
<dbReference type="STRING" id="93057.EU95_1308"/>
<dbReference type="EMBL" id="JNAL01000014">
    <property type="protein sequence ID" value="KGF95616.1"/>
    <property type="molecule type" value="Genomic_DNA"/>
</dbReference>
<comment type="caution">
    <text evidence="1">The sequence shown here is derived from an EMBL/GenBank/DDBJ whole genome shotgun (WGS) entry which is preliminary data.</text>
</comment>
<evidence type="ECO:0000313" key="2">
    <source>
        <dbReference type="Proteomes" id="UP000030355"/>
    </source>
</evidence>
<evidence type="ECO:0000313" key="1">
    <source>
        <dbReference type="EMBL" id="KGF95616.1"/>
    </source>
</evidence>
<sequence>MLATTGKPLNKDATEEEKKFYEECKHDYKVMLETAKKHGIKNPIMEIPIEEDF</sequence>